<keyword evidence="1" id="KW-1133">Transmembrane helix</keyword>
<evidence type="ECO:0000313" key="3">
    <source>
        <dbReference type="Proteomes" id="UP001590951"/>
    </source>
</evidence>
<protein>
    <recommendedName>
        <fullName evidence="4">Emopamil-binding protein</fullName>
    </recommendedName>
</protein>
<organism evidence="2 3">
    <name type="scientific">Lepraria finkii</name>
    <dbReference type="NCBI Taxonomy" id="1340010"/>
    <lineage>
        <taxon>Eukaryota</taxon>
        <taxon>Fungi</taxon>
        <taxon>Dikarya</taxon>
        <taxon>Ascomycota</taxon>
        <taxon>Pezizomycotina</taxon>
        <taxon>Lecanoromycetes</taxon>
        <taxon>OSLEUM clade</taxon>
        <taxon>Lecanoromycetidae</taxon>
        <taxon>Lecanorales</taxon>
        <taxon>Lecanorineae</taxon>
        <taxon>Stereocaulaceae</taxon>
        <taxon>Lepraria</taxon>
    </lineage>
</organism>
<dbReference type="PANTHER" id="PTHR37919">
    <property type="entry name" value="PROTEIN CBG05606"/>
    <property type="match status" value="1"/>
</dbReference>
<evidence type="ECO:0000313" key="2">
    <source>
        <dbReference type="EMBL" id="KAL2053870.1"/>
    </source>
</evidence>
<keyword evidence="3" id="KW-1185">Reference proteome</keyword>
<reference evidence="2 3" key="1">
    <citation type="submission" date="2024-09" db="EMBL/GenBank/DDBJ databases">
        <title>Rethinking Asexuality: The Enigmatic Case of Functional Sexual Genes in Lepraria (Stereocaulaceae).</title>
        <authorList>
            <person name="Doellman M."/>
            <person name="Sun Y."/>
            <person name="Barcenas-Pena A."/>
            <person name="Lumbsch H.T."/>
            <person name="Grewe F."/>
        </authorList>
    </citation>
    <scope>NUCLEOTIDE SEQUENCE [LARGE SCALE GENOMIC DNA]</scope>
    <source>
        <strain evidence="2 3">Grewe 0041</strain>
    </source>
</reference>
<evidence type="ECO:0008006" key="4">
    <source>
        <dbReference type="Google" id="ProtNLM"/>
    </source>
</evidence>
<proteinExistence type="predicted"/>
<evidence type="ECO:0000256" key="1">
    <source>
        <dbReference type="SAM" id="Phobius"/>
    </source>
</evidence>
<feature type="transmembrane region" description="Helical" evidence="1">
    <location>
        <begin position="37"/>
        <end position="58"/>
    </location>
</feature>
<comment type="caution">
    <text evidence="2">The sequence shown here is derived from an EMBL/GenBank/DDBJ whole genome shotgun (WGS) entry which is preliminary data.</text>
</comment>
<keyword evidence="1" id="KW-0812">Transmembrane</keyword>
<dbReference type="Proteomes" id="UP001590951">
    <property type="component" value="Unassembled WGS sequence"/>
</dbReference>
<feature type="transmembrane region" description="Helical" evidence="1">
    <location>
        <begin position="115"/>
        <end position="137"/>
    </location>
</feature>
<accession>A0ABR4B7P0</accession>
<keyword evidence="1" id="KW-0472">Membrane</keyword>
<gene>
    <name evidence="2" type="ORF">ABVK25_005799</name>
</gene>
<dbReference type="EMBL" id="JBHFEH010000018">
    <property type="protein sequence ID" value="KAL2053870.1"/>
    <property type="molecule type" value="Genomic_DNA"/>
</dbReference>
<name>A0ABR4B7P0_9LECA</name>
<dbReference type="PANTHER" id="PTHR37919:SF2">
    <property type="entry name" value="EXPERA DOMAIN-CONTAINING PROTEIN"/>
    <property type="match status" value="1"/>
</dbReference>
<sequence>MPDGWLHSPIWTPYALYGTVDYIYGWKSWNEHNGFTAAQASLNVVESVGYVGYLWVVWKFGEGEKRVLPSAWGGVACLFGFALSVMTVSKTVLYWLNESFSGFENIGHNDPLSLLFLWIIPNGAWLVFPTYMGYVFAREILHGLAIASGESSSKPARATTPTKDE</sequence>
<feature type="transmembrane region" description="Helical" evidence="1">
    <location>
        <begin position="70"/>
        <end position="95"/>
    </location>
</feature>